<accession>A0A9W9G8E7</accession>
<protein>
    <submittedName>
        <fullName evidence="2">Uncharacterized protein</fullName>
    </submittedName>
</protein>
<reference evidence="2" key="1">
    <citation type="submission" date="2022-11" db="EMBL/GenBank/DDBJ databases">
        <authorList>
            <person name="Petersen C."/>
        </authorList>
    </citation>
    <scope>NUCLEOTIDE SEQUENCE</scope>
    <source>
        <strain evidence="2">IBT 30069</strain>
    </source>
</reference>
<sequence>MKTLAIEANTRFEQGSLTGETLTKNVQEAALLLKKHMSILPGALKERVEQMTRQNTFNEPREPRPGRGLMNSFEMVDV</sequence>
<comment type="caution">
    <text evidence="2">The sequence shown here is derived from an EMBL/GenBank/DDBJ whole genome shotgun (WGS) entry which is preliminary data.</text>
</comment>
<reference evidence="2" key="2">
    <citation type="journal article" date="2023" name="IMA Fungus">
        <title>Comparative genomic study of the Penicillium genus elucidates a diverse pangenome and 15 lateral gene transfer events.</title>
        <authorList>
            <person name="Petersen C."/>
            <person name="Sorensen T."/>
            <person name="Nielsen M.R."/>
            <person name="Sondergaard T.E."/>
            <person name="Sorensen J.L."/>
            <person name="Fitzpatrick D.A."/>
            <person name="Frisvad J.C."/>
            <person name="Nielsen K.L."/>
        </authorList>
    </citation>
    <scope>NUCLEOTIDE SEQUENCE</scope>
    <source>
        <strain evidence="2">IBT 30069</strain>
    </source>
</reference>
<keyword evidence="3" id="KW-1185">Reference proteome</keyword>
<gene>
    <name evidence="2" type="ORF">N7456_002441</name>
</gene>
<name>A0A9W9G8E7_9EURO</name>
<dbReference type="Proteomes" id="UP001149165">
    <property type="component" value="Unassembled WGS sequence"/>
</dbReference>
<feature type="region of interest" description="Disordered" evidence="1">
    <location>
        <begin position="52"/>
        <end position="78"/>
    </location>
</feature>
<dbReference type="EMBL" id="JAPQKH010000002">
    <property type="protein sequence ID" value="KAJ5113907.1"/>
    <property type="molecule type" value="Genomic_DNA"/>
</dbReference>
<dbReference type="AlphaFoldDB" id="A0A9W9G8E7"/>
<evidence type="ECO:0000313" key="3">
    <source>
        <dbReference type="Proteomes" id="UP001149165"/>
    </source>
</evidence>
<proteinExistence type="predicted"/>
<organism evidence="2 3">
    <name type="scientific">Penicillium angulare</name>
    <dbReference type="NCBI Taxonomy" id="116970"/>
    <lineage>
        <taxon>Eukaryota</taxon>
        <taxon>Fungi</taxon>
        <taxon>Dikarya</taxon>
        <taxon>Ascomycota</taxon>
        <taxon>Pezizomycotina</taxon>
        <taxon>Eurotiomycetes</taxon>
        <taxon>Eurotiomycetidae</taxon>
        <taxon>Eurotiales</taxon>
        <taxon>Aspergillaceae</taxon>
        <taxon>Penicillium</taxon>
    </lineage>
</organism>
<evidence type="ECO:0000256" key="1">
    <source>
        <dbReference type="SAM" id="MobiDB-lite"/>
    </source>
</evidence>
<evidence type="ECO:0000313" key="2">
    <source>
        <dbReference type="EMBL" id="KAJ5113907.1"/>
    </source>
</evidence>